<dbReference type="GO" id="GO:0007018">
    <property type="term" value="P:microtubule-based movement"/>
    <property type="evidence" value="ECO:0007669"/>
    <property type="project" value="InterPro"/>
</dbReference>
<dbReference type="GO" id="GO:0005858">
    <property type="term" value="C:axonemal dynein complex"/>
    <property type="evidence" value="ECO:0007669"/>
    <property type="project" value="TreeGrafter"/>
</dbReference>
<comment type="caution">
    <text evidence="4">The sequence shown here is derived from an EMBL/GenBank/DDBJ whole genome shotgun (WGS) entry which is preliminary data.</text>
</comment>
<dbReference type="InterPro" id="IPR013594">
    <property type="entry name" value="Dynein_heavy_tail"/>
</dbReference>
<accession>A0AAV2PMG4</accession>
<evidence type="ECO:0000259" key="3">
    <source>
        <dbReference type="Pfam" id="PF08385"/>
    </source>
</evidence>
<sequence length="689" mass="79554">MDPDEGDDGDSTGSEGGTVDALSQYLHRVVAAILEGQDQVSNTFKEALKSTQNLEVLQKFVNDIQMKTILIERINTKDEGEDETDGEEDVIYNFFNEISFTTLKMNCLLVMKLTPTIESDKGIAQQVRCMSLNQGTPYEILHALVSQALAPVFRSTIKEKGQLDRDGDKNLPSVERHIAELEMGLLHLQQNIDIPEVNLIIHPIVAQILKKCNDDGGRPQVGDFGEHLEDSNFLNQLQAGVARWIREIQKVSKLDRDPNNGSALQEISFWVNLERALLKIQEKRESIPITITLDVLKHGKRFHATISFDTDIGIKPALDKVQDYNILMKDFPLNDLLAATELQKISPALQSIFNHMRKVRTTKYPVSRVLRLVEAISRDLASQILKVLHTRRLMHIPMDEFEILINSCMNIFNSWEDEYEKLQGLLRDILKKKRDEHLKMVWRVSLGHKNLQSRMEELRKFRSQHEQLRIVILRVLKPKKIYSSSEEISDTGKYEMDKDDITAIDDVSLAYETVKEVDALDLSKEGLEMWQAAHKRYEDRIDRVETRITSRLRDQLGTAKNANEMFRIFSRFNALFVRPHIRGAIREYQTQLIQRVKDDIESLHQKFKVQYSDSKVCRMSNVRDLPTISGSIIWAKQIDRQLTTYLHRVEDVLGKGWEKHIEGKKLKNDGESFRLKLNTQAIFDEWSRN</sequence>
<feature type="coiled-coil region" evidence="2">
    <location>
        <begin position="412"/>
        <end position="468"/>
    </location>
</feature>
<dbReference type="Pfam" id="PF08385">
    <property type="entry name" value="DHC_N1"/>
    <property type="match status" value="1"/>
</dbReference>
<proteinExistence type="inferred from homology"/>
<name>A0AAV2PMG4_MEGNR</name>
<organism evidence="4 5">
    <name type="scientific">Meganyctiphanes norvegica</name>
    <name type="common">Northern krill</name>
    <name type="synonym">Thysanopoda norvegica</name>
    <dbReference type="NCBI Taxonomy" id="48144"/>
    <lineage>
        <taxon>Eukaryota</taxon>
        <taxon>Metazoa</taxon>
        <taxon>Ecdysozoa</taxon>
        <taxon>Arthropoda</taxon>
        <taxon>Crustacea</taxon>
        <taxon>Multicrustacea</taxon>
        <taxon>Malacostraca</taxon>
        <taxon>Eumalacostraca</taxon>
        <taxon>Eucarida</taxon>
        <taxon>Euphausiacea</taxon>
        <taxon>Euphausiidae</taxon>
        <taxon>Meganyctiphanes</taxon>
    </lineage>
</organism>
<protein>
    <recommendedName>
        <fullName evidence="3">Dynein heavy chain tail domain-containing protein</fullName>
    </recommendedName>
</protein>
<dbReference type="Proteomes" id="UP001497623">
    <property type="component" value="Unassembled WGS sequence"/>
</dbReference>
<evidence type="ECO:0000256" key="2">
    <source>
        <dbReference type="SAM" id="Coils"/>
    </source>
</evidence>
<keyword evidence="2" id="KW-0175">Coiled coil</keyword>
<dbReference type="PANTHER" id="PTHR46532:SF4">
    <property type="entry name" value="AAA+ ATPASE DOMAIN-CONTAINING PROTEIN"/>
    <property type="match status" value="1"/>
</dbReference>
<dbReference type="InterPro" id="IPR026983">
    <property type="entry name" value="DHC"/>
</dbReference>
<dbReference type="EMBL" id="CAXKWB010000468">
    <property type="protein sequence ID" value="CAL4060939.1"/>
    <property type="molecule type" value="Genomic_DNA"/>
</dbReference>
<evidence type="ECO:0000256" key="1">
    <source>
        <dbReference type="ARBA" id="ARBA00008887"/>
    </source>
</evidence>
<keyword evidence="5" id="KW-1185">Reference proteome</keyword>
<evidence type="ECO:0000313" key="4">
    <source>
        <dbReference type="EMBL" id="CAL4060939.1"/>
    </source>
</evidence>
<dbReference type="GO" id="GO:0045505">
    <property type="term" value="F:dynein intermediate chain binding"/>
    <property type="evidence" value="ECO:0007669"/>
    <property type="project" value="InterPro"/>
</dbReference>
<dbReference type="PANTHER" id="PTHR46532">
    <property type="entry name" value="MALE FERTILITY FACTOR KL5"/>
    <property type="match status" value="1"/>
</dbReference>
<dbReference type="GO" id="GO:0051959">
    <property type="term" value="F:dynein light intermediate chain binding"/>
    <property type="evidence" value="ECO:0007669"/>
    <property type="project" value="InterPro"/>
</dbReference>
<evidence type="ECO:0000313" key="5">
    <source>
        <dbReference type="Proteomes" id="UP001497623"/>
    </source>
</evidence>
<feature type="domain" description="Dynein heavy chain tail" evidence="3">
    <location>
        <begin position="234"/>
        <end position="688"/>
    </location>
</feature>
<gene>
    <name evidence="4" type="ORF">MNOR_LOCUS1694</name>
</gene>
<dbReference type="AlphaFoldDB" id="A0AAV2PMG4"/>
<feature type="non-terminal residue" evidence="4">
    <location>
        <position position="689"/>
    </location>
</feature>
<reference evidence="4 5" key="1">
    <citation type="submission" date="2024-05" db="EMBL/GenBank/DDBJ databases">
        <authorList>
            <person name="Wallberg A."/>
        </authorList>
    </citation>
    <scope>NUCLEOTIDE SEQUENCE [LARGE SCALE GENOMIC DNA]</scope>
</reference>
<comment type="similarity">
    <text evidence="1">Belongs to the dynein heavy chain family.</text>
</comment>